<keyword evidence="1" id="KW-0784">Thiamine biosynthesis</keyword>
<dbReference type="PANTHER" id="PTHR43198:SF2">
    <property type="entry name" value="SI:CH1073-67J19.1-RELATED"/>
    <property type="match status" value="1"/>
</dbReference>
<evidence type="ECO:0000313" key="3">
    <source>
        <dbReference type="EMBL" id="RDE73651.1"/>
    </source>
</evidence>
<reference evidence="3 4" key="1">
    <citation type="submission" date="2018-05" db="EMBL/GenBank/DDBJ databases">
        <title>Draft Genome Sequences for a Diverse set of 7 Haemophilus Species.</title>
        <authorList>
            <person name="Nichols M."/>
            <person name="Topaz N."/>
            <person name="Wang X."/>
            <person name="Wang X."/>
            <person name="Boxrud D."/>
        </authorList>
    </citation>
    <scope>NUCLEOTIDE SEQUENCE [LARGE SCALE GENOMIC DNA]</scope>
    <source>
        <strain evidence="3 4">C2002001239</strain>
    </source>
</reference>
<accession>A0A369YFY1</accession>
<dbReference type="InterPro" id="IPR016084">
    <property type="entry name" value="Haem_Oase-like_multi-hlx"/>
</dbReference>
<dbReference type="GO" id="GO:0009228">
    <property type="term" value="P:thiamine biosynthetic process"/>
    <property type="evidence" value="ECO:0007669"/>
    <property type="project" value="UniProtKB-KW"/>
</dbReference>
<comment type="function">
    <text evidence="1">Catalyzes an amino-pyrimidine hydrolysis reaction at the C5' of the pyrimidine moiety of thiamine compounds, a reaction that is part of a thiamine salvage pathway.</text>
</comment>
<dbReference type="InterPro" id="IPR027574">
    <property type="entry name" value="Thiaminase_II"/>
</dbReference>
<dbReference type="NCBIfam" id="TIGR04306">
    <property type="entry name" value="salvage_TenA"/>
    <property type="match status" value="1"/>
</dbReference>
<dbReference type="RefSeq" id="WP_111401318.1">
    <property type="nucleotide sequence ID" value="NZ_QEPN01000001.1"/>
</dbReference>
<dbReference type="Proteomes" id="UP000253872">
    <property type="component" value="Unassembled WGS sequence"/>
</dbReference>
<dbReference type="EMBL" id="QEPN01000001">
    <property type="protein sequence ID" value="RDE73651.1"/>
    <property type="molecule type" value="Genomic_DNA"/>
</dbReference>
<evidence type="ECO:0000313" key="4">
    <source>
        <dbReference type="Proteomes" id="UP000253872"/>
    </source>
</evidence>
<evidence type="ECO:0000256" key="1">
    <source>
        <dbReference type="RuleBase" id="RU363093"/>
    </source>
</evidence>
<dbReference type="UniPathway" id="UPA00060"/>
<sequence>MLQQLIQQSQPDWQRYIEHDFVKQLATGSLPADCFRHYLKQDYIYLFHYSRAFALAIFKAKNFAQMETPCKALDAICQEIQLHLNYCQEWGISEEEIFNTQESAACIAYTRYLLDCGANGGLEEIYAAITPCAVGYAEVGRYIGDNYPRLPNNPYQTWIDTYASEDFQQVAKETADFLNQCCAHLNAEQLQNIQKIFTTATRLEIGFWQMGLDLSE</sequence>
<feature type="domain" description="Thiaminase-2/PQQC" evidence="2">
    <location>
        <begin position="7"/>
        <end position="213"/>
    </location>
</feature>
<dbReference type="GO" id="GO:0005829">
    <property type="term" value="C:cytosol"/>
    <property type="evidence" value="ECO:0007669"/>
    <property type="project" value="TreeGrafter"/>
</dbReference>
<dbReference type="SUPFAM" id="SSF48613">
    <property type="entry name" value="Heme oxygenase-like"/>
    <property type="match status" value="1"/>
</dbReference>
<dbReference type="Gene3D" id="1.20.910.10">
    <property type="entry name" value="Heme oxygenase-like"/>
    <property type="match status" value="1"/>
</dbReference>
<gene>
    <name evidence="3" type="primary">tenA</name>
    <name evidence="3" type="ORF">DPV93_00400</name>
</gene>
<comment type="pathway">
    <text evidence="1">Cofactor biosynthesis; thiamine diphosphate biosynthesis.</text>
</comment>
<comment type="similarity">
    <text evidence="1">Belongs to the TenA family.</text>
</comment>
<keyword evidence="1" id="KW-0378">Hydrolase</keyword>
<dbReference type="Pfam" id="PF03070">
    <property type="entry name" value="TENA_THI-4"/>
    <property type="match status" value="1"/>
</dbReference>
<name>A0A369YFY1_9PAST</name>
<dbReference type="AlphaFoldDB" id="A0A369YFY1"/>
<dbReference type="EC" id="3.5.99.2" evidence="1"/>
<comment type="catalytic activity">
    <reaction evidence="1">
        <text>thiamine + H2O = 5-(2-hydroxyethyl)-4-methylthiazole + 4-amino-5-hydroxymethyl-2-methylpyrimidine + H(+)</text>
        <dbReference type="Rhea" id="RHEA:17509"/>
        <dbReference type="ChEBI" id="CHEBI:15377"/>
        <dbReference type="ChEBI" id="CHEBI:15378"/>
        <dbReference type="ChEBI" id="CHEBI:16892"/>
        <dbReference type="ChEBI" id="CHEBI:17957"/>
        <dbReference type="ChEBI" id="CHEBI:18385"/>
        <dbReference type="EC" id="3.5.99.2"/>
    </reaction>
</comment>
<dbReference type="PANTHER" id="PTHR43198">
    <property type="entry name" value="BIFUNCTIONAL TH2 PROTEIN"/>
    <property type="match status" value="1"/>
</dbReference>
<organism evidence="3 4">
    <name type="scientific">Haemophilus sputorum</name>
    <dbReference type="NCBI Taxonomy" id="1078480"/>
    <lineage>
        <taxon>Bacteria</taxon>
        <taxon>Pseudomonadati</taxon>
        <taxon>Pseudomonadota</taxon>
        <taxon>Gammaproteobacteria</taxon>
        <taxon>Pasteurellales</taxon>
        <taxon>Pasteurellaceae</taxon>
        <taxon>Haemophilus</taxon>
    </lineage>
</organism>
<proteinExistence type="inferred from homology"/>
<dbReference type="InterPro" id="IPR050967">
    <property type="entry name" value="Thiamine_Salvage_TenA"/>
</dbReference>
<comment type="catalytic activity">
    <reaction evidence="1">
        <text>4-amino-5-aminomethyl-2-methylpyrimidine + H2O = 4-amino-5-hydroxymethyl-2-methylpyrimidine + NH4(+)</text>
        <dbReference type="Rhea" id="RHEA:31799"/>
        <dbReference type="ChEBI" id="CHEBI:15377"/>
        <dbReference type="ChEBI" id="CHEBI:16892"/>
        <dbReference type="ChEBI" id="CHEBI:28938"/>
        <dbReference type="ChEBI" id="CHEBI:63416"/>
        <dbReference type="EC" id="3.5.99.2"/>
    </reaction>
</comment>
<comment type="caution">
    <text evidence="3">The sequence shown here is derived from an EMBL/GenBank/DDBJ whole genome shotgun (WGS) entry which is preliminary data.</text>
</comment>
<evidence type="ECO:0000259" key="2">
    <source>
        <dbReference type="Pfam" id="PF03070"/>
    </source>
</evidence>
<dbReference type="STRING" id="1035839.GCA_000238795_00156"/>
<dbReference type="GO" id="GO:0009229">
    <property type="term" value="P:thiamine diphosphate biosynthetic process"/>
    <property type="evidence" value="ECO:0007669"/>
    <property type="project" value="UniProtKB-UniPathway"/>
</dbReference>
<dbReference type="InterPro" id="IPR004305">
    <property type="entry name" value="Thiaminase-2/PQQC"/>
</dbReference>
<protein>
    <recommendedName>
        <fullName evidence="1">Aminopyrimidine aminohydrolase</fullName>
        <ecNumber evidence="1">3.5.99.2</ecNumber>
    </recommendedName>
</protein>
<dbReference type="GO" id="GO:0050334">
    <property type="term" value="F:thiaminase activity"/>
    <property type="evidence" value="ECO:0007669"/>
    <property type="project" value="UniProtKB-EC"/>
</dbReference>
<dbReference type="CDD" id="cd19367">
    <property type="entry name" value="TenA_C_ScTHI20-like"/>
    <property type="match status" value="1"/>
</dbReference>